<evidence type="ECO:0000313" key="2">
    <source>
        <dbReference type="EMBL" id="KAK3857035.1"/>
    </source>
</evidence>
<accession>A0AAE1BY41</accession>
<dbReference type="AlphaFoldDB" id="A0AAE1BY41"/>
<name>A0AAE1BY41_PETCI</name>
<feature type="compositionally biased region" description="Pro residues" evidence="1">
    <location>
        <begin position="15"/>
        <end position="38"/>
    </location>
</feature>
<comment type="caution">
    <text evidence="2">The sequence shown here is derived from an EMBL/GenBank/DDBJ whole genome shotgun (WGS) entry which is preliminary data.</text>
</comment>
<organism evidence="2 3">
    <name type="scientific">Petrolisthes cinctipes</name>
    <name type="common">Flat porcelain crab</name>
    <dbReference type="NCBI Taxonomy" id="88211"/>
    <lineage>
        <taxon>Eukaryota</taxon>
        <taxon>Metazoa</taxon>
        <taxon>Ecdysozoa</taxon>
        <taxon>Arthropoda</taxon>
        <taxon>Crustacea</taxon>
        <taxon>Multicrustacea</taxon>
        <taxon>Malacostraca</taxon>
        <taxon>Eumalacostraca</taxon>
        <taxon>Eucarida</taxon>
        <taxon>Decapoda</taxon>
        <taxon>Pleocyemata</taxon>
        <taxon>Anomura</taxon>
        <taxon>Galatheoidea</taxon>
        <taxon>Porcellanidae</taxon>
        <taxon>Petrolisthes</taxon>
    </lineage>
</organism>
<feature type="non-terminal residue" evidence="2">
    <location>
        <position position="1"/>
    </location>
</feature>
<evidence type="ECO:0000256" key="1">
    <source>
        <dbReference type="SAM" id="MobiDB-lite"/>
    </source>
</evidence>
<dbReference type="EMBL" id="JAWQEG010005712">
    <property type="protein sequence ID" value="KAK3857035.1"/>
    <property type="molecule type" value="Genomic_DNA"/>
</dbReference>
<proteinExistence type="predicted"/>
<dbReference type="Proteomes" id="UP001286313">
    <property type="component" value="Unassembled WGS sequence"/>
</dbReference>
<protein>
    <submittedName>
        <fullName evidence="2">Uncharacterized protein</fullName>
    </submittedName>
</protein>
<sequence>KKSANLTRAPTPTTIIPPLPLPSSQYPRPPPTAIPSPI</sequence>
<evidence type="ECO:0000313" key="3">
    <source>
        <dbReference type="Proteomes" id="UP001286313"/>
    </source>
</evidence>
<feature type="region of interest" description="Disordered" evidence="1">
    <location>
        <begin position="1"/>
        <end position="38"/>
    </location>
</feature>
<keyword evidence="3" id="KW-1185">Reference proteome</keyword>
<gene>
    <name evidence="2" type="ORF">Pcinc_036685</name>
</gene>
<reference evidence="2" key="1">
    <citation type="submission" date="2023-10" db="EMBL/GenBank/DDBJ databases">
        <title>Genome assemblies of two species of porcelain crab, Petrolisthes cinctipes and Petrolisthes manimaculis (Anomura: Porcellanidae).</title>
        <authorList>
            <person name="Angst P."/>
        </authorList>
    </citation>
    <scope>NUCLEOTIDE SEQUENCE</scope>
    <source>
        <strain evidence="2">PB745_01</strain>
        <tissue evidence="2">Gill</tissue>
    </source>
</reference>